<keyword evidence="2" id="KW-1185">Reference proteome</keyword>
<dbReference type="Proteomes" id="UP001369086">
    <property type="component" value="Unassembled WGS sequence"/>
</dbReference>
<dbReference type="PANTHER" id="PTHR36686">
    <property type="entry name" value="SYNAPTONEMAL COMPLEX CENTRAL ELEMENT PROTEIN 3"/>
    <property type="match status" value="1"/>
</dbReference>
<dbReference type="PANTHER" id="PTHR36686:SF1">
    <property type="entry name" value="SYNAPTONEMAL COMPLEX CENTRAL ELEMENT PROTEIN 3"/>
    <property type="match status" value="1"/>
</dbReference>
<protein>
    <submittedName>
        <fullName evidence="1">Synaptonemal complex central element protein 3</fullName>
    </submittedName>
</protein>
<comment type="caution">
    <text evidence="1">The sequence shown here is derived from an EMBL/GenBank/DDBJ whole genome shotgun (WGS) entry which is preliminary data.</text>
</comment>
<evidence type="ECO:0000313" key="1">
    <source>
        <dbReference type="EMBL" id="KAK6474750.1"/>
    </source>
</evidence>
<sequence length="93" mass="10672">MKDSGTYRQNPEETVHLLENLDKDLEKMIEDMEKISVQVTWMAYDMVVLRTDPEVAESLGKLKDSFLKCTAVSESNWQDAILESKENDVADTM</sequence>
<dbReference type="Pfam" id="PF15191">
    <property type="entry name" value="Synaptonemal_3"/>
    <property type="match status" value="1"/>
</dbReference>
<organism evidence="1 2">
    <name type="scientific">Huso huso</name>
    <name type="common">Beluga</name>
    <name type="synonym">Acipenser huso</name>
    <dbReference type="NCBI Taxonomy" id="61971"/>
    <lineage>
        <taxon>Eukaryota</taxon>
        <taxon>Metazoa</taxon>
        <taxon>Chordata</taxon>
        <taxon>Craniata</taxon>
        <taxon>Vertebrata</taxon>
        <taxon>Euteleostomi</taxon>
        <taxon>Actinopterygii</taxon>
        <taxon>Chondrostei</taxon>
        <taxon>Acipenseriformes</taxon>
        <taxon>Acipenseridae</taxon>
        <taxon>Huso</taxon>
    </lineage>
</organism>
<gene>
    <name evidence="1" type="ORF">HHUSO_G25630</name>
</gene>
<accession>A0ABR0YQ72</accession>
<dbReference type="EMBL" id="JAHFZB010000025">
    <property type="protein sequence ID" value="KAK6474750.1"/>
    <property type="molecule type" value="Genomic_DNA"/>
</dbReference>
<evidence type="ECO:0000313" key="2">
    <source>
        <dbReference type="Proteomes" id="UP001369086"/>
    </source>
</evidence>
<name>A0ABR0YQ72_HUSHU</name>
<proteinExistence type="predicted"/>
<dbReference type="InterPro" id="IPR028145">
    <property type="entry name" value="Synaptonemal_3"/>
</dbReference>
<reference evidence="1 2" key="1">
    <citation type="submission" date="2021-05" db="EMBL/GenBank/DDBJ databases">
        <authorList>
            <person name="Zahm M."/>
            <person name="Klopp C."/>
            <person name="Cabau C."/>
            <person name="Kuhl H."/>
            <person name="Suciu R."/>
            <person name="Ciorpac M."/>
            <person name="Holostenco D."/>
            <person name="Gessner J."/>
            <person name="Wuertz S."/>
            <person name="Hohne C."/>
            <person name="Stock M."/>
            <person name="Gislard M."/>
            <person name="Lluch J."/>
            <person name="Milhes M."/>
            <person name="Lampietro C."/>
            <person name="Lopez Roques C."/>
            <person name="Donnadieu C."/>
            <person name="Du K."/>
            <person name="Schartl M."/>
            <person name="Guiguen Y."/>
        </authorList>
    </citation>
    <scope>NUCLEOTIDE SEQUENCE [LARGE SCALE GENOMIC DNA]</scope>
    <source>
        <strain evidence="1">Hh-F2</strain>
        <tissue evidence="1">Blood</tissue>
    </source>
</reference>